<feature type="signal peptide" evidence="1">
    <location>
        <begin position="1"/>
        <end position="27"/>
    </location>
</feature>
<keyword evidence="3" id="KW-1185">Reference proteome</keyword>
<reference evidence="2 3" key="1">
    <citation type="submission" date="2014-04" db="EMBL/GenBank/DDBJ databases">
        <authorList>
            <consortium name="DOE Joint Genome Institute"/>
            <person name="Kuo A."/>
            <person name="Kohler A."/>
            <person name="Nagy L.G."/>
            <person name="Floudas D."/>
            <person name="Copeland A."/>
            <person name="Barry K.W."/>
            <person name="Cichocki N."/>
            <person name="Veneault-Fourrey C."/>
            <person name="LaButti K."/>
            <person name="Lindquist E.A."/>
            <person name="Lipzen A."/>
            <person name="Lundell T."/>
            <person name="Morin E."/>
            <person name="Murat C."/>
            <person name="Sun H."/>
            <person name="Tunlid A."/>
            <person name="Henrissat B."/>
            <person name="Grigoriev I.V."/>
            <person name="Hibbett D.S."/>
            <person name="Martin F."/>
            <person name="Nordberg H.P."/>
            <person name="Cantor M.N."/>
            <person name="Hua S.X."/>
        </authorList>
    </citation>
    <scope>NUCLEOTIDE SEQUENCE [LARGE SCALE GENOMIC DNA]</scope>
    <source>
        <strain evidence="2 3">Foug A</strain>
    </source>
</reference>
<evidence type="ECO:0000313" key="3">
    <source>
        <dbReference type="Proteomes" id="UP000053989"/>
    </source>
</evidence>
<evidence type="ECO:0000313" key="2">
    <source>
        <dbReference type="EMBL" id="KIM59920.1"/>
    </source>
</evidence>
<sequence>MTSARGFWGVPGVLILAQSALMAHAAAKTPTVATTGLAVDVRACFNSRSPIVLLTTGLTQAVRKMGPGDLGQWVVNPGAIYLSRSTSGSTVGVLRVEKGRKSSNIPSSKPYSSLVNSCRVCTITRPHLVVASPVSSTLSK</sequence>
<gene>
    <name evidence="2" type="ORF">SCLCIDRAFT_979431</name>
</gene>
<evidence type="ECO:0008006" key="4">
    <source>
        <dbReference type="Google" id="ProtNLM"/>
    </source>
</evidence>
<protein>
    <recommendedName>
        <fullName evidence="4">Secreted protein</fullName>
    </recommendedName>
</protein>
<accession>A0A0C3DGU3</accession>
<dbReference type="InParanoid" id="A0A0C3DGU3"/>
<evidence type="ECO:0000256" key="1">
    <source>
        <dbReference type="SAM" id="SignalP"/>
    </source>
</evidence>
<name>A0A0C3DGU3_9AGAM</name>
<reference evidence="3" key="2">
    <citation type="submission" date="2015-01" db="EMBL/GenBank/DDBJ databases">
        <title>Evolutionary Origins and Diversification of the Mycorrhizal Mutualists.</title>
        <authorList>
            <consortium name="DOE Joint Genome Institute"/>
            <consortium name="Mycorrhizal Genomics Consortium"/>
            <person name="Kohler A."/>
            <person name="Kuo A."/>
            <person name="Nagy L.G."/>
            <person name="Floudas D."/>
            <person name="Copeland A."/>
            <person name="Barry K.W."/>
            <person name="Cichocki N."/>
            <person name="Veneault-Fourrey C."/>
            <person name="LaButti K."/>
            <person name="Lindquist E.A."/>
            <person name="Lipzen A."/>
            <person name="Lundell T."/>
            <person name="Morin E."/>
            <person name="Murat C."/>
            <person name="Riley R."/>
            <person name="Ohm R."/>
            <person name="Sun H."/>
            <person name="Tunlid A."/>
            <person name="Henrissat B."/>
            <person name="Grigoriev I.V."/>
            <person name="Hibbett D.S."/>
            <person name="Martin F."/>
        </authorList>
    </citation>
    <scope>NUCLEOTIDE SEQUENCE [LARGE SCALE GENOMIC DNA]</scope>
    <source>
        <strain evidence="3">Foug A</strain>
    </source>
</reference>
<feature type="chain" id="PRO_5002163314" description="Secreted protein" evidence="1">
    <location>
        <begin position="28"/>
        <end position="140"/>
    </location>
</feature>
<proteinExistence type="predicted"/>
<dbReference type="AlphaFoldDB" id="A0A0C3DGU3"/>
<keyword evidence="1" id="KW-0732">Signal</keyword>
<dbReference type="Proteomes" id="UP000053989">
    <property type="component" value="Unassembled WGS sequence"/>
</dbReference>
<dbReference type="EMBL" id="KN822068">
    <property type="protein sequence ID" value="KIM59920.1"/>
    <property type="molecule type" value="Genomic_DNA"/>
</dbReference>
<dbReference type="HOGENOM" id="CLU_1836335_0_0_1"/>
<organism evidence="2 3">
    <name type="scientific">Scleroderma citrinum Foug A</name>
    <dbReference type="NCBI Taxonomy" id="1036808"/>
    <lineage>
        <taxon>Eukaryota</taxon>
        <taxon>Fungi</taxon>
        <taxon>Dikarya</taxon>
        <taxon>Basidiomycota</taxon>
        <taxon>Agaricomycotina</taxon>
        <taxon>Agaricomycetes</taxon>
        <taxon>Agaricomycetidae</taxon>
        <taxon>Boletales</taxon>
        <taxon>Sclerodermatineae</taxon>
        <taxon>Sclerodermataceae</taxon>
        <taxon>Scleroderma</taxon>
    </lineage>
</organism>